<dbReference type="AlphaFoldDB" id="A0A0F9CTX7"/>
<feature type="domain" description="Glycosyl transferase family 1" evidence="2">
    <location>
        <begin position="139"/>
        <end position="245"/>
    </location>
</feature>
<gene>
    <name evidence="3" type="ORF">LCGC14_2568740</name>
</gene>
<dbReference type="Pfam" id="PF00534">
    <property type="entry name" value="Glycos_transf_1"/>
    <property type="match status" value="1"/>
</dbReference>
<evidence type="ECO:0000256" key="1">
    <source>
        <dbReference type="ARBA" id="ARBA00022679"/>
    </source>
</evidence>
<feature type="non-terminal residue" evidence="3">
    <location>
        <position position="1"/>
    </location>
</feature>
<name>A0A0F9CTX7_9ZZZZ</name>
<organism evidence="3">
    <name type="scientific">marine sediment metagenome</name>
    <dbReference type="NCBI Taxonomy" id="412755"/>
    <lineage>
        <taxon>unclassified sequences</taxon>
        <taxon>metagenomes</taxon>
        <taxon>ecological metagenomes</taxon>
    </lineage>
</organism>
<evidence type="ECO:0000313" key="3">
    <source>
        <dbReference type="EMBL" id="KKL09151.1"/>
    </source>
</evidence>
<accession>A0A0F9CTX7</accession>
<dbReference type="PANTHER" id="PTHR46401:SF2">
    <property type="entry name" value="GLYCOSYLTRANSFERASE WBBK-RELATED"/>
    <property type="match status" value="1"/>
</dbReference>
<dbReference type="PANTHER" id="PTHR46401">
    <property type="entry name" value="GLYCOSYLTRANSFERASE WBBK-RELATED"/>
    <property type="match status" value="1"/>
</dbReference>
<dbReference type="CDD" id="cd03801">
    <property type="entry name" value="GT4_PimA-like"/>
    <property type="match status" value="1"/>
</dbReference>
<dbReference type="EMBL" id="LAZR01042595">
    <property type="protein sequence ID" value="KKL09151.1"/>
    <property type="molecule type" value="Genomic_DNA"/>
</dbReference>
<keyword evidence="1" id="KW-0808">Transferase</keyword>
<dbReference type="PRINTS" id="PR00419">
    <property type="entry name" value="ADXRDTASE"/>
</dbReference>
<evidence type="ECO:0000259" key="2">
    <source>
        <dbReference type="Pfam" id="PF00534"/>
    </source>
</evidence>
<dbReference type="GO" id="GO:0016757">
    <property type="term" value="F:glycosyltransferase activity"/>
    <property type="evidence" value="ECO:0007669"/>
    <property type="project" value="InterPro"/>
</dbReference>
<dbReference type="InterPro" id="IPR040442">
    <property type="entry name" value="Pyrv_kinase-like_dom_sf"/>
</dbReference>
<dbReference type="SUPFAM" id="SSF53756">
    <property type="entry name" value="UDP-Glycosyltransferase/glycogen phosphorylase"/>
    <property type="match status" value="1"/>
</dbReference>
<dbReference type="Gene3D" id="3.20.20.60">
    <property type="entry name" value="Phosphoenolpyruvate-binding domains"/>
    <property type="match status" value="1"/>
</dbReference>
<reference evidence="3" key="1">
    <citation type="journal article" date="2015" name="Nature">
        <title>Complex archaea that bridge the gap between prokaryotes and eukaryotes.</title>
        <authorList>
            <person name="Spang A."/>
            <person name="Saw J.H."/>
            <person name="Jorgensen S.L."/>
            <person name="Zaremba-Niedzwiedzka K."/>
            <person name="Martijn J."/>
            <person name="Lind A.E."/>
            <person name="van Eijk R."/>
            <person name="Schleper C."/>
            <person name="Guy L."/>
            <person name="Ettema T.J."/>
        </authorList>
    </citation>
    <scope>NUCLEOTIDE SEQUENCE</scope>
</reference>
<dbReference type="GO" id="GO:0009103">
    <property type="term" value="P:lipopolysaccharide biosynthetic process"/>
    <property type="evidence" value="ECO:0007669"/>
    <property type="project" value="TreeGrafter"/>
</dbReference>
<sequence length="287" mass="31687">RDPVLEIPARPSRMIHFFDPSNEKMVAKVPDIVPKTDILLGNLEDAIAIEYKEAARDGLVKVAREVDFGEVERNFDAYSKEEALALRDRIARRPTWDSFPGSEGSAAARRRIAAAIDRIVEECAGKRVAVVGSGPAGLAAAQQLTRAGHNVVVFEKDDRLGGLLRHASFLLLPSLDEGFGLPVLEAMACGALVISTKHDNAYSLIKHGENGFLVDVGDHEGFMRYIEFVLNNDDVRQRITRQAYKTVKNYTWDRAASKMVRCLKSVVSGDQPILDTQSRKEAACPSR</sequence>
<dbReference type="InterPro" id="IPR001296">
    <property type="entry name" value="Glyco_trans_1"/>
</dbReference>
<protein>
    <recommendedName>
        <fullName evidence="2">Glycosyl transferase family 1 domain-containing protein</fullName>
    </recommendedName>
</protein>
<proteinExistence type="predicted"/>
<dbReference type="Gene3D" id="3.40.50.2000">
    <property type="entry name" value="Glycogen Phosphorylase B"/>
    <property type="match status" value="1"/>
</dbReference>
<comment type="caution">
    <text evidence="3">The sequence shown here is derived from an EMBL/GenBank/DDBJ whole genome shotgun (WGS) entry which is preliminary data.</text>
</comment>